<dbReference type="SUPFAM" id="SSF52047">
    <property type="entry name" value="RNI-like"/>
    <property type="match status" value="1"/>
</dbReference>
<proteinExistence type="predicted"/>
<reference evidence="1" key="1">
    <citation type="submission" date="2022-12" db="EMBL/GenBank/DDBJ databases">
        <authorList>
            <person name="Petersen C."/>
        </authorList>
    </citation>
    <scope>NUCLEOTIDE SEQUENCE</scope>
    <source>
        <strain evidence="1">IBT 16125</strain>
    </source>
</reference>
<comment type="caution">
    <text evidence="1">The sequence shown here is derived from an EMBL/GenBank/DDBJ whole genome shotgun (WGS) entry which is preliminary data.</text>
</comment>
<evidence type="ECO:0000313" key="2">
    <source>
        <dbReference type="Proteomes" id="UP001213681"/>
    </source>
</evidence>
<reference evidence="1" key="2">
    <citation type="journal article" date="2023" name="IMA Fungus">
        <title>Comparative genomic study of the Penicillium genus elucidates a diverse pangenome and 15 lateral gene transfer events.</title>
        <authorList>
            <person name="Petersen C."/>
            <person name="Sorensen T."/>
            <person name="Nielsen M.R."/>
            <person name="Sondergaard T.E."/>
            <person name="Sorensen J.L."/>
            <person name="Fitzpatrick D.A."/>
            <person name="Frisvad J.C."/>
            <person name="Nielsen K.L."/>
        </authorList>
    </citation>
    <scope>NUCLEOTIDE SEQUENCE</scope>
    <source>
        <strain evidence="1">IBT 16125</strain>
    </source>
</reference>
<dbReference type="Proteomes" id="UP001213681">
    <property type="component" value="Unassembled WGS sequence"/>
</dbReference>
<evidence type="ECO:0008006" key="3">
    <source>
        <dbReference type="Google" id="ProtNLM"/>
    </source>
</evidence>
<accession>A0AAD6G653</accession>
<name>A0AAD6G653_9EURO</name>
<keyword evidence="2" id="KW-1185">Reference proteome</keyword>
<dbReference type="RefSeq" id="XP_056769818.1">
    <property type="nucleotide sequence ID" value="XM_056905711.1"/>
</dbReference>
<dbReference type="Gene3D" id="3.80.10.10">
    <property type="entry name" value="Ribonuclease Inhibitor"/>
    <property type="match status" value="1"/>
</dbReference>
<dbReference type="InterPro" id="IPR032675">
    <property type="entry name" value="LRR_dom_sf"/>
</dbReference>
<protein>
    <recommendedName>
        <fullName evidence="3">F-box domain-containing protein</fullName>
    </recommendedName>
</protein>
<evidence type="ECO:0000313" key="1">
    <source>
        <dbReference type="EMBL" id="KAJ5460776.1"/>
    </source>
</evidence>
<organism evidence="1 2">
    <name type="scientific">Penicillium daleae</name>
    <dbReference type="NCBI Taxonomy" id="63821"/>
    <lineage>
        <taxon>Eukaryota</taxon>
        <taxon>Fungi</taxon>
        <taxon>Dikarya</taxon>
        <taxon>Ascomycota</taxon>
        <taxon>Pezizomycotina</taxon>
        <taxon>Eurotiomycetes</taxon>
        <taxon>Eurotiomycetidae</taxon>
        <taxon>Eurotiales</taxon>
        <taxon>Aspergillaceae</taxon>
        <taxon>Penicillium</taxon>
    </lineage>
</organism>
<dbReference type="AlphaFoldDB" id="A0AAD6G653"/>
<gene>
    <name evidence="1" type="ORF">N7458_002328</name>
</gene>
<dbReference type="EMBL" id="JAPVEA010000002">
    <property type="protein sequence ID" value="KAJ5460776.1"/>
    <property type="molecule type" value="Genomic_DNA"/>
</dbReference>
<dbReference type="GeneID" id="81595954"/>
<sequence>MNGSHWFEFPDDEEVKTQDEADSLSFGLMCRLLDDRNNLLRGFVREITFHHNEHDTITVDRVWRKLQPPNDVLTTLVNRLPNLEAIQVDRPVLKSGYSFQNALPITDNLVNALLRHKKSPKLHLLGEDGRTRVDIKMPFVQKLHTWVDAQDRAPRDRSETDIFGARAWEPQRLALHELFNTFPNLEELSVSVNWLLGGCVMDGLPSPTRILGLVLSEDATFPPLKSLSLSGYPIEGDEVAIWRDRFPWEKLQSLSVGVQLLPSTRGLLELATGKLVNLKEFRITSYNRLRSSAELDAFLCSFNTLESLTAKGAVPSFSSVIHQSNLKHLCLHAIEKPDMERETLDVEQLENLNQYCPELTTLEIDLDPNGTWPDDIISVIATCFKNLRRLSIHVGLGIAHVKDTFSMEEDFAQVLTASKAKDFAKRLFKLRGPSVLEMITLKTGENLRWFPQWHPEYAEAEFRYTEIFEIYAPCDDNDEPHFKESESEYIRLMRALEEDSMAFWDSTGHPSADSKSQRLSRSPRIFKDPALPLCA</sequence>